<keyword evidence="1" id="KW-0732">Signal</keyword>
<evidence type="ECO:0000256" key="1">
    <source>
        <dbReference type="SAM" id="SignalP"/>
    </source>
</evidence>
<organism evidence="2 3">
    <name type="scientific">Phaseolus coccineus</name>
    <name type="common">Scarlet runner bean</name>
    <name type="synonym">Phaseolus multiflorus</name>
    <dbReference type="NCBI Taxonomy" id="3886"/>
    <lineage>
        <taxon>Eukaryota</taxon>
        <taxon>Viridiplantae</taxon>
        <taxon>Streptophyta</taxon>
        <taxon>Embryophyta</taxon>
        <taxon>Tracheophyta</taxon>
        <taxon>Spermatophyta</taxon>
        <taxon>Magnoliopsida</taxon>
        <taxon>eudicotyledons</taxon>
        <taxon>Gunneridae</taxon>
        <taxon>Pentapetalae</taxon>
        <taxon>rosids</taxon>
        <taxon>fabids</taxon>
        <taxon>Fabales</taxon>
        <taxon>Fabaceae</taxon>
        <taxon>Papilionoideae</taxon>
        <taxon>50 kb inversion clade</taxon>
        <taxon>NPAAA clade</taxon>
        <taxon>indigoferoid/millettioid clade</taxon>
        <taxon>Phaseoleae</taxon>
        <taxon>Phaseolus</taxon>
    </lineage>
</organism>
<feature type="chain" id="PRO_5042866446" evidence="1">
    <location>
        <begin position="29"/>
        <end position="233"/>
    </location>
</feature>
<name>A0AAN9RNS9_PHACN</name>
<reference evidence="2 3" key="1">
    <citation type="submission" date="2024-01" db="EMBL/GenBank/DDBJ databases">
        <title>The genomes of 5 underutilized Papilionoideae crops provide insights into root nodulation and disease resistanc.</title>
        <authorList>
            <person name="Jiang F."/>
        </authorList>
    </citation>
    <scope>NUCLEOTIDE SEQUENCE [LARGE SCALE GENOMIC DNA]</scope>
    <source>
        <strain evidence="2">JINMINGXINNONG_FW02</strain>
        <tissue evidence="2">Leaves</tissue>
    </source>
</reference>
<gene>
    <name evidence="2" type="ORF">VNO80_04507</name>
</gene>
<evidence type="ECO:0000313" key="3">
    <source>
        <dbReference type="Proteomes" id="UP001374584"/>
    </source>
</evidence>
<sequence length="233" mass="26482">MDTCIAWTHLSCLLPWLLLVAILDESFSQILKVLLTQNIVLHTIGALCLVLLHTHLVSSANFSFPFLPETEYEIEGVPKSLPGTLCTPMNFGRLRRVRAGEFGLLGIATFGTMRYSRPDVSTVYVGLEARYCLDIANCIWHDHQAIEMLYHKANRQSLEKMNQDTELDFFMTAIEAKEHLGDGVIMNPLSSPTIADYCIMLNKNVLLGIGFGFPRYWIKSQPLHYLIKRFQDM</sequence>
<protein>
    <submittedName>
        <fullName evidence="2">Uncharacterized protein</fullName>
    </submittedName>
</protein>
<dbReference type="EMBL" id="JAYMYR010000002">
    <property type="protein sequence ID" value="KAK7379054.1"/>
    <property type="molecule type" value="Genomic_DNA"/>
</dbReference>
<dbReference type="AlphaFoldDB" id="A0AAN9RNS9"/>
<evidence type="ECO:0000313" key="2">
    <source>
        <dbReference type="EMBL" id="KAK7379054.1"/>
    </source>
</evidence>
<proteinExistence type="predicted"/>
<keyword evidence="3" id="KW-1185">Reference proteome</keyword>
<feature type="signal peptide" evidence="1">
    <location>
        <begin position="1"/>
        <end position="28"/>
    </location>
</feature>
<accession>A0AAN9RNS9</accession>
<comment type="caution">
    <text evidence="2">The sequence shown here is derived from an EMBL/GenBank/DDBJ whole genome shotgun (WGS) entry which is preliminary data.</text>
</comment>
<dbReference type="Proteomes" id="UP001374584">
    <property type="component" value="Unassembled WGS sequence"/>
</dbReference>